<keyword evidence="4 6" id="KW-0548">Nucleotidyltransferase</keyword>
<dbReference type="InterPro" id="IPR006592">
    <property type="entry name" value="RNA_pol_N"/>
</dbReference>
<dbReference type="Gene3D" id="3.30.1360.140">
    <property type="match status" value="1"/>
</dbReference>
<dbReference type="EC" id="2.7.7.6" evidence="6"/>
<dbReference type="Gene3D" id="1.10.274.100">
    <property type="entry name" value="RNA polymerase Rpb1, domain 3"/>
    <property type="match status" value="1"/>
</dbReference>
<dbReference type="GO" id="GO:0000428">
    <property type="term" value="C:DNA-directed RNA polymerase complex"/>
    <property type="evidence" value="ECO:0007669"/>
    <property type="project" value="UniProtKB-KW"/>
</dbReference>
<dbReference type="InterPro" id="IPR007080">
    <property type="entry name" value="RNA_pol_Rpb1_1"/>
</dbReference>
<proteinExistence type="inferred from homology"/>
<dbReference type="Pfam" id="PF14890">
    <property type="entry name" value="Intein_splicing"/>
    <property type="match status" value="1"/>
</dbReference>
<dbReference type="InterPro" id="IPR007075">
    <property type="entry name" value="RNA_pol_Rpb1_6"/>
</dbReference>
<dbReference type="SMART" id="SM00306">
    <property type="entry name" value="HintN"/>
    <property type="match status" value="1"/>
</dbReference>
<comment type="catalytic activity">
    <reaction evidence="6">
        <text>RNA(n) + a ribonucleoside 5'-triphosphate = RNA(n+1) + diphosphate</text>
        <dbReference type="Rhea" id="RHEA:21248"/>
        <dbReference type="Rhea" id="RHEA-COMP:14527"/>
        <dbReference type="Rhea" id="RHEA-COMP:17342"/>
        <dbReference type="ChEBI" id="CHEBI:33019"/>
        <dbReference type="ChEBI" id="CHEBI:61557"/>
        <dbReference type="ChEBI" id="CHEBI:140395"/>
        <dbReference type="EC" id="2.7.7.6"/>
    </reaction>
</comment>
<dbReference type="Pfam" id="PF04992">
    <property type="entry name" value="RNA_pol_Rpb1_6"/>
    <property type="match status" value="1"/>
</dbReference>
<dbReference type="InterPro" id="IPR045867">
    <property type="entry name" value="DNA-dir_RpoC_beta_prime"/>
</dbReference>
<dbReference type="InterPro" id="IPR007073">
    <property type="entry name" value="RNA_pol_Rpb1_7"/>
</dbReference>
<dbReference type="InterPro" id="IPR036844">
    <property type="entry name" value="Hint_dom_sf"/>
</dbReference>
<evidence type="ECO:0000256" key="6">
    <source>
        <dbReference type="RuleBase" id="RU004279"/>
    </source>
</evidence>
<dbReference type="Pfam" id="PF04983">
    <property type="entry name" value="RNA_pol_Rpb1_3"/>
    <property type="match status" value="1"/>
</dbReference>
<dbReference type="GO" id="GO:0006351">
    <property type="term" value="P:DNA-templated transcription"/>
    <property type="evidence" value="ECO:0007669"/>
    <property type="project" value="InterPro"/>
</dbReference>
<dbReference type="GO" id="GO:0003899">
    <property type="term" value="F:DNA-directed RNA polymerase activity"/>
    <property type="evidence" value="ECO:0007669"/>
    <property type="project" value="UniProtKB-EC"/>
</dbReference>
<organism evidence="9">
    <name type="scientific">Indivirus ILV1</name>
    <dbReference type="NCBI Taxonomy" id="1977633"/>
    <lineage>
        <taxon>Viruses</taxon>
        <taxon>Varidnaviria</taxon>
        <taxon>Bamfordvirae</taxon>
        <taxon>Nucleocytoviricota</taxon>
        <taxon>Megaviricetes</taxon>
        <taxon>Imitervirales</taxon>
        <taxon>Mimiviridae</taxon>
        <taxon>Klosneuvirinae</taxon>
        <taxon>Indivirus</taxon>
    </lineage>
</organism>
<name>A0A1V0SCL8_9VIRU</name>
<dbReference type="InterPro" id="IPR007081">
    <property type="entry name" value="RNA_pol_Rpb1_5"/>
</dbReference>
<reference evidence="9" key="1">
    <citation type="journal article" date="2017" name="Science">
        <title>Giant viruses with an expanded complement of translation system components.</title>
        <authorList>
            <person name="Schulz F."/>
            <person name="Yutin N."/>
            <person name="Ivanova N.N."/>
            <person name="Ortega D.R."/>
            <person name="Lee T.K."/>
            <person name="Vierheilig J."/>
            <person name="Daims H."/>
            <person name="Horn M."/>
            <person name="Wagner M."/>
            <person name="Jensen G.J."/>
            <person name="Kyrpides N.C."/>
            <person name="Koonin E.V."/>
            <person name="Woyke T."/>
        </authorList>
    </citation>
    <scope>NUCLEOTIDE SEQUENCE</scope>
    <source>
        <strain evidence="9">ILV1</strain>
    </source>
</reference>
<evidence type="ECO:0000256" key="2">
    <source>
        <dbReference type="ARBA" id="ARBA00022478"/>
    </source>
</evidence>
<dbReference type="InterPro" id="IPR007083">
    <property type="entry name" value="RNA_pol_Rpb1_4"/>
</dbReference>
<dbReference type="InterPro" id="IPR038120">
    <property type="entry name" value="Rpb1_funnel_sf"/>
</dbReference>
<dbReference type="Pfam" id="PF04990">
    <property type="entry name" value="RNA_pol_Rpb1_7"/>
    <property type="match status" value="1"/>
</dbReference>
<dbReference type="PANTHER" id="PTHR19376">
    <property type="entry name" value="DNA-DIRECTED RNA POLYMERASE"/>
    <property type="match status" value="1"/>
</dbReference>
<dbReference type="InterPro" id="IPR000722">
    <property type="entry name" value="RNA_pol_asu"/>
</dbReference>
<dbReference type="Gene3D" id="6.10.250.2940">
    <property type="match status" value="1"/>
</dbReference>
<evidence type="ECO:0000256" key="4">
    <source>
        <dbReference type="ARBA" id="ARBA00022695"/>
    </source>
</evidence>
<keyword evidence="3 6" id="KW-0808">Transferase</keyword>
<dbReference type="Gene3D" id="2.170.16.10">
    <property type="entry name" value="Hedgehog/Intein (Hint) domain"/>
    <property type="match status" value="1"/>
</dbReference>
<accession>A0A1V0SCL8</accession>
<dbReference type="Gene3D" id="6.20.50.80">
    <property type="match status" value="1"/>
</dbReference>
<dbReference type="EMBL" id="KY684085">
    <property type="protein sequence ID" value="ARF09455.1"/>
    <property type="molecule type" value="Genomic_DNA"/>
</dbReference>
<dbReference type="Pfam" id="PF04997">
    <property type="entry name" value="RNA_pol_Rpb1_1"/>
    <property type="match status" value="1"/>
</dbReference>
<dbReference type="Gene3D" id="3.30.1490.180">
    <property type="entry name" value="RNA polymerase ii"/>
    <property type="match status" value="1"/>
</dbReference>
<gene>
    <name evidence="9" type="ORF">Indivirus_1_78</name>
</gene>
<dbReference type="SUPFAM" id="SSF51294">
    <property type="entry name" value="Hedgehog/intein (Hint) domain"/>
    <property type="match status" value="1"/>
</dbReference>
<evidence type="ECO:0000313" key="9">
    <source>
        <dbReference type="EMBL" id="ARF09455.1"/>
    </source>
</evidence>
<dbReference type="InterPro" id="IPR042102">
    <property type="entry name" value="RNA_pol_Rpb1_3_sf"/>
</dbReference>
<dbReference type="SUPFAM" id="SSF64484">
    <property type="entry name" value="beta and beta-prime subunits of DNA dependent RNA-polymerase"/>
    <property type="match status" value="2"/>
</dbReference>
<comment type="function">
    <text evidence="6">DNA-dependent RNA polymerase catalyzes the transcription of DNA into RNA using the four ribonucleoside triphosphates as substrates.</text>
</comment>
<evidence type="ECO:0000259" key="7">
    <source>
        <dbReference type="SMART" id="SM00306"/>
    </source>
</evidence>
<dbReference type="Pfam" id="PF05000">
    <property type="entry name" value="RNA_pol_Rpb1_4"/>
    <property type="match status" value="1"/>
</dbReference>
<dbReference type="Gene3D" id="2.40.40.20">
    <property type="match status" value="1"/>
</dbReference>
<dbReference type="Pfam" id="PF04998">
    <property type="entry name" value="RNA_pol_Rpb1_5"/>
    <property type="match status" value="1"/>
</dbReference>
<dbReference type="Gene3D" id="1.10.132.30">
    <property type="match status" value="1"/>
</dbReference>
<dbReference type="InterPro" id="IPR007066">
    <property type="entry name" value="RNA_pol_Rpb1_3"/>
</dbReference>
<dbReference type="FunFam" id="2.40.40.20:FF:000019">
    <property type="entry name" value="DNA-directed RNA polymerase II subunit RPB1"/>
    <property type="match status" value="1"/>
</dbReference>
<dbReference type="InterPro" id="IPR003587">
    <property type="entry name" value="Hint_dom_N"/>
</dbReference>
<keyword evidence="2 6" id="KW-0240">DNA-directed RNA polymerase</keyword>
<dbReference type="Gene3D" id="4.10.860.120">
    <property type="entry name" value="RNA polymerase II, clamp domain"/>
    <property type="match status" value="1"/>
</dbReference>
<sequence>MDTNVQLYDESIRPIDSIEFSILGNEQIKKISALGKDSSGIDIPDLYDNLEPKRGGLIDTRLGTTNNGIDCATCGFDSTNCIGHFGHIDLAEPVFHMGYITFIKKILSCICLKCSKLLLYKNEDEVLEMLKNKSGKSRFSAIRELTKNVSYCMKPGYGCGTPVSKIKIEAKKGSDAVNIISELQVQAQEGETGEGGQPIAPEDKKKILRQILTPEICYDILKNMSDNDCAIIGLDPKKTRPEYMIHKIFPVSPVAIRPSAKVDFMESSSKEDDLTHKLADIIKANIRIRKFKESVNETTAKYGIDHVHLLQFHIHTNFDNESSLVSKSEQRNKATKSLSSRLKGKEGRIRGNLMGKRVNYSARTVITSDPTINLNELRVPIKVATNLTFPEVVTPQNINKLTELVKNGRDIYPGANFVFPVSSLDASGRRALPIDLRFRKEKVELRFGDIVERHIVSGDIVLLNRQPSLHKMSMMGHRIVVVTDPRINTFGMAVSICQAFNADFDGDEMNIFLPQSVQTQIELEEIADSQLQIISPALSSPIIGIVQDGLLGAYNLTQPTMKIDWKSAMNIMSYTSLDEFSSFKKDKEYNGNELFSLIIPSRINTNRSGLEVVNGEIKKGVLTKAMLGAKPHSLIHLIWDQYGPQETRKFIDNTQRLINNFNMWNGFTVGIGDINVSKEVDNQLHILFETKKLEVDHLITEMENNPDLVDAEVFEQSIKAELASIRDNASKLIMSNLQPNNNFNIMITSGSKGEASNMGQMGACIGQQQVEGKRIRNRYNGRSLQYFFQGNDSALARGFIERPFVKGADPVGFIFHNMGSREGLIDTAIKSVTGDTPIIILENGITRRVLIGEWIDRLLENNINQVKKYKERDMELLEIEKSNITIPTVDEDGNVSWGLIKNITRHDPGKELYKIKTLGGREVIVTESKSLLIWENGKFLKKDTPLVKVGDYVPVTLKLPLELPLELPLNDNKNSITEYENIKTIQMETVRDLDFEIMKLNMLGIYADIDKCSLTINIRKTHDLKTQNDVVLDAITEITKIDITKYPKVYDLTVPSTLNFGLANGLHVVDTAESGYIQRKLVKSLEDISVKYDGTVRTSNGHIIQFTYGDNGVDTTKQASYILTFLEKGNSDIEKIIKFTTDELKSFKNFDNKDNEKYVNKVIKLRNKIRSSRMRTGLDNITFDSNFMLPVNFINTINSVKGNTAKGEELQPEYVVKKIKEILNYDNTKVISMTSEEMKNKKSLKSKDESLLKSVFKFALYEFISPKICIIQHKLDKIQFDNICATIIMNFNKSIAEPGEMVGVVSAQSIGEPVTQFTLKTFHQAGIRSSASLGVPRMKELLSLSKAIKTPVMTINILKEYRTNSGIANKIASYLKHTKISDIRKKIDIYYDPAPLKKGGFMEEDHVYNVFHSYNPSKNACQSEFASLPWLLRIELDREKMMEKDITLLDIKSKFCDNWEKRYSDVKGLGKDERELLDKVKQTSILSNSDNDKIPVVHIRFDMTDFNYGILISFIDIFVDNFKLKGMANVTKISGVNEEVVISFDNDNQELKKEKQNVIYTEGINLPDLRYLNGIDLNLSVCNDIMTIFEMYGIDAARAALMREFKAVFVGAGNMANFAHLEILADLMTSSGQPVSIDRHGLTKLDVDPLSRASFEKTVEQLINASVFCEKDHMQNVSSRIMGGLVIKGGTGLCEVILNSELLEKSEYTEDIEQQYVKTYNEVSQNALVTDMINKEVSGIFIPE</sequence>
<protein>
    <recommendedName>
        <fullName evidence="6">DNA-directed RNA polymerase subunit</fullName>
        <ecNumber evidence="6">2.7.7.6</ecNumber>
    </recommendedName>
</protein>
<keyword evidence="5 6" id="KW-0804">Transcription</keyword>
<feature type="domain" description="Hint" evidence="7">
    <location>
        <begin position="829"/>
        <end position="957"/>
    </location>
</feature>
<dbReference type="InterPro" id="IPR044893">
    <property type="entry name" value="RNA_pol_Rpb1_clamp_domain"/>
</dbReference>
<dbReference type="PANTHER" id="PTHR19376:SF37">
    <property type="entry name" value="DNA-DIRECTED RNA POLYMERASE II SUBUNIT RPB1"/>
    <property type="match status" value="1"/>
</dbReference>
<dbReference type="SMART" id="SM00663">
    <property type="entry name" value="RPOLA_N"/>
    <property type="match status" value="1"/>
</dbReference>
<evidence type="ECO:0000256" key="1">
    <source>
        <dbReference type="ARBA" id="ARBA00006460"/>
    </source>
</evidence>
<dbReference type="GO" id="GO:0003677">
    <property type="term" value="F:DNA binding"/>
    <property type="evidence" value="ECO:0007669"/>
    <property type="project" value="InterPro"/>
</dbReference>
<comment type="similarity">
    <text evidence="1 6">Belongs to the RNA polymerase beta' chain family.</text>
</comment>
<dbReference type="CDD" id="cd00081">
    <property type="entry name" value="Hint"/>
    <property type="match status" value="1"/>
</dbReference>
<evidence type="ECO:0000256" key="5">
    <source>
        <dbReference type="ARBA" id="ARBA00023163"/>
    </source>
</evidence>
<feature type="domain" description="RNA polymerase N-terminal" evidence="8">
    <location>
        <begin position="242"/>
        <end position="557"/>
    </location>
</feature>
<evidence type="ECO:0000259" key="8">
    <source>
        <dbReference type="SMART" id="SM00663"/>
    </source>
</evidence>
<dbReference type="InterPro" id="IPR038593">
    <property type="entry name" value="RNA_pol_Rpb1_7_sf"/>
</dbReference>
<evidence type="ECO:0000256" key="3">
    <source>
        <dbReference type="ARBA" id="ARBA00022679"/>
    </source>
</evidence>
<dbReference type="Gene3D" id="1.10.150.390">
    <property type="match status" value="1"/>
</dbReference>
<dbReference type="Pfam" id="PF00623">
    <property type="entry name" value="RNA_pol_Rpb1_2"/>
    <property type="match status" value="1"/>
</dbReference>